<feature type="transmembrane region" description="Helical" evidence="11">
    <location>
        <begin position="410"/>
        <end position="432"/>
    </location>
</feature>
<dbReference type="PROSITE" id="PS50089">
    <property type="entry name" value="ZF_RING_2"/>
    <property type="match status" value="1"/>
</dbReference>
<dbReference type="GeneID" id="103120019"/>
<dbReference type="Gene3D" id="3.30.40.10">
    <property type="entry name" value="Zinc/RING finger domain, C3HC4 (zinc finger)"/>
    <property type="match status" value="1"/>
</dbReference>
<feature type="region of interest" description="Disordered" evidence="10">
    <location>
        <begin position="250"/>
        <end position="270"/>
    </location>
</feature>
<name>A0ABM3WE58_ERIEU</name>
<feature type="domain" description="RING-type" evidence="12">
    <location>
        <begin position="335"/>
        <end position="382"/>
    </location>
</feature>
<evidence type="ECO:0000256" key="4">
    <source>
        <dbReference type="ARBA" id="ARBA00022723"/>
    </source>
</evidence>
<gene>
    <name evidence="15" type="primary">MARCHF1</name>
</gene>
<keyword evidence="7" id="KW-0391">Immunity</keyword>
<evidence type="ECO:0000256" key="10">
    <source>
        <dbReference type="SAM" id="MobiDB-lite"/>
    </source>
</evidence>
<evidence type="ECO:0000259" key="13">
    <source>
        <dbReference type="PROSITE" id="PS51292"/>
    </source>
</evidence>
<proteinExistence type="predicted"/>
<keyword evidence="4" id="KW-0479">Metal-binding</keyword>
<keyword evidence="6" id="KW-0862">Zinc</keyword>
<evidence type="ECO:0000256" key="9">
    <source>
        <dbReference type="PROSITE-ProRule" id="PRU00175"/>
    </source>
</evidence>
<evidence type="ECO:0000259" key="12">
    <source>
        <dbReference type="PROSITE" id="PS50089"/>
    </source>
</evidence>
<evidence type="ECO:0000313" key="14">
    <source>
        <dbReference type="Proteomes" id="UP001652624"/>
    </source>
</evidence>
<dbReference type="PANTHER" id="PTHR45981">
    <property type="entry name" value="LD02310P"/>
    <property type="match status" value="1"/>
</dbReference>
<evidence type="ECO:0000256" key="5">
    <source>
        <dbReference type="ARBA" id="ARBA00022771"/>
    </source>
</evidence>
<organism evidence="14 15">
    <name type="scientific">Erinaceus europaeus</name>
    <name type="common">Western European hedgehog</name>
    <dbReference type="NCBI Taxonomy" id="9365"/>
    <lineage>
        <taxon>Eukaryota</taxon>
        <taxon>Metazoa</taxon>
        <taxon>Chordata</taxon>
        <taxon>Craniata</taxon>
        <taxon>Vertebrata</taxon>
        <taxon>Euteleostomi</taxon>
        <taxon>Mammalia</taxon>
        <taxon>Eutheria</taxon>
        <taxon>Laurasiatheria</taxon>
        <taxon>Eulipotyphla</taxon>
        <taxon>Erinaceidae</taxon>
        <taxon>Erinaceinae</taxon>
        <taxon>Erinaceus</taxon>
    </lineage>
</organism>
<dbReference type="InterPro" id="IPR001841">
    <property type="entry name" value="Znf_RING"/>
</dbReference>
<feature type="region of interest" description="Disordered" evidence="10">
    <location>
        <begin position="104"/>
        <end position="128"/>
    </location>
</feature>
<feature type="region of interest" description="Disordered" evidence="10">
    <location>
        <begin position="13"/>
        <end position="74"/>
    </location>
</feature>
<evidence type="ECO:0000256" key="3">
    <source>
        <dbReference type="ARBA" id="ARBA00004520"/>
    </source>
</evidence>
<dbReference type="SMART" id="SM00744">
    <property type="entry name" value="RINGv"/>
    <property type="match status" value="1"/>
</dbReference>
<dbReference type="SUPFAM" id="SSF57850">
    <property type="entry name" value="RING/U-box"/>
    <property type="match status" value="1"/>
</dbReference>
<dbReference type="InterPro" id="IPR013083">
    <property type="entry name" value="Znf_RING/FYVE/PHD"/>
</dbReference>
<dbReference type="Pfam" id="PF12906">
    <property type="entry name" value="RINGv"/>
    <property type="match status" value="1"/>
</dbReference>
<evidence type="ECO:0000313" key="15">
    <source>
        <dbReference type="RefSeq" id="XP_060034858.1"/>
    </source>
</evidence>
<dbReference type="RefSeq" id="XP_060034858.1">
    <property type="nucleotide sequence ID" value="XM_060178875.1"/>
</dbReference>
<feature type="compositionally biased region" description="Polar residues" evidence="10">
    <location>
        <begin position="59"/>
        <end position="74"/>
    </location>
</feature>
<accession>A0ABM3WE58</accession>
<evidence type="ECO:0000256" key="6">
    <source>
        <dbReference type="ARBA" id="ARBA00022833"/>
    </source>
</evidence>
<feature type="compositionally biased region" description="Basic residues" evidence="10">
    <location>
        <begin position="112"/>
        <end position="124"/>
    </location>
</feature>
<feature type="transmembrane region" description="Helical" evidence="11">
    <location>
        <begin position="452"/>
        <end position="472"/>
    </location>
</feature>
<keyword evidence="11" id="KW-1133">Transmembrane helix</keyword>
<reference evidence="15" key="1">
    <citation type="submission" date="2025-08" db="UniProtKB">
        <authorList>
            <consortium name="RefSeq"/>
        </authorList>
    </citation>
    <scope>IDENTIFICATION</scope>
</reference>
<feature type="compositionally biased region" description="Low complexity" evidence="10">
    <location>
        <begin position="43"/>
        <end position="58"/>
    </location>
</feature>
<keyword evidence="8" id="KW-0968">Cytoplasmic vesicle</keyword>
<keyword evidence="11" id="KW-0472">Membrane</keyword>
<sequence length="544" mass="61316">MLGWCEAIARNPHRIPNNTRTPEVSGDLTDVSQTSTLNDKSPGRSASRSSNISKASSPTTGTAPRSQSRLSVCPSTQDICRPAILHDMSEDTYEQCTPVIVLSPTRKESGKKSVRQRTRRRRRASERYEHAEEQMKGRRNDFHLQIARPRWSDFDTGSSDASSSDENHWIQVRKRAHVKFQLSRRKRRNYNKPCGNLEGSPIANGIELVNLKSKGKQKQERVECESCSLSNHKGKDKQCQECGFPLPRGSLQMKKSSRNPEASQDGSHHRDLQLLHRLKQNEIGVKPFLATGSSTEMLAATEGDKDVDGAGFQLTSSFQTAPATYNEGSDDLKLCRICHCEGDEESPLITPCRCTGTLRFVHQSCLHQWIKSSDTRCCELCKYDFIMETKLKPLRKWEKLQMTTSERRKIFCSVTFHVIAITCVVWSLYVLIDRTAEEIKQGNDNGVLEWPFWTKLVVVAIGFTGGLVFMYVQCKVYVQLWRRLKAYNRVIFVQNCPDTAKKLEKNFSCNVSTDIKDAVIVPVLQTGTNSLPSGEGGPPDVIPV</sequence>
<evidence type="ECO:0000256" key="7">
    <source>
        <dbReference type="ARBA" id="ARBA00022859"/>
    </source>
</evidence>
<comment type="subcellular location">
    <subcellularLocation>
        <location evidence="2">Cytoplasmic vesicle membrane</location>
        <topology evidence="2">Multi-pass membrane protein</topology>
    </subcellularLocation>
    <subcellularLocation>
        <location evidence="3">Early endosome membrane</location>
        <topology evidence="3">Multi-pass membrane protein</topology>
    </subcellularLocation>
    <subcellularLocation>
        <location evidence="1">Lysosome membrane</location>
        <topology evidence="1">Multi-pass membrane protein</topology>
    </subcellularLocation>
</comment>
<keyword evidence="5 9" id="KW-0863">Zinc-finger</keyword>
<evidence type="ECO:0000256" key="2">
    <source>
        <dbReference type="ARBA" id="ARBA00004439"/>
    </source>
</evidence>
<protein>
    <submittedName>
        <fullName evidence="15">E3 ubiquitin-protein ligase MARCHF1 isoform X2</fullName>
    </submittedName>
</protein>
<keyword evidence="14" id="KW-1185">Reference proteome</keyword>
<dbReference type="PROSITE" id="PS51292">
    <property type="entry name" value="ZF_RING_CH"/>
    <property type="match status" value="1"/>
</dbReference>
<feature type="compositionally biased region" description="Polar residues" evidence="10">
    <location>
        <begin position="30"/>
        <end position="39"/>
    </location>
</feature>
<evidence type="ECO:0000256" key="11">
    <source>
        <dbReference type="SAM" id="Phobius"/>
    </source>
</evidence>
<evidence type="ECO:0000256" key="1">
    <source>
        <dbReference type="ARBA" id="ARBA00004155"/>
    </source>
</evidence>
<dbReference type="InterPro" id="IPR011016">
    <property type="entry name" value="Znf_RING-CH"/>
</dbReference>
<feature type="domain" description="RING-CH-type" evidence="13">
    <location>
        <begin position="327"/>
        <end position="388"/>
    </location>
</feature>
<dbReference type="Proteomes" id="UP001652624">
    <property type="component" value="Chromosome 19"/>
</dbReference>
<evidence type="ECO:0000256" key="8">
    <source>
        <dbReference type="ARBA" id="ARBA00023329"/>
    </source>
</evidence>
<keyword evidence="11" id="KW-0812">Transmembrane</keyword>